<sequence>MNNRHFLPPQNNYRFIPTTNFPQFEREHWSVRNVWFHPPPYPPSLAHIIPGYQPFAEDTFASNRNNFAYRSFDSHPSGDIAGNRANVGTSSSVATKLTQTELSYPKDEILENNLKSKTEEITTLRLQLSKKDEELNHLNSLETSTKNLKDRLESKIKLLEEYKNHRAEDGERIKILEKEVEELKKQNYLLELEKKNNNSKKEAKSPALIKAEDEIRQLKKDISEQRRKTENVKDQLRKSDENCKKLNADLKHQKDRYDEWRKQTIDNHKKEINEEISKISAQHKNEIERMSESFSVKQRNSNADLKSQLQLKEFEIERLKAENSEERKMFDVEKQKVLDNYKRLEENWRRTNSENLQLQQINNSNFEEWRRTELARHRNGFNMEIIRIKEEFKREMDLKNEKLNQSLENERQTDKKYSELLEATEELKKNIFGNIEEIHQQKPGSSNQIIREDPSEIKEKFEKEYLKMKNSLRDICEEQHRIKLKKEQLDSMILRQQCDNCTALKFVENCLKSGCEICSGNRSSDSLDSQSSINSSNNQPSPITPPRNKNVNLRENRKRNQQGQLKSNNPIITTNNDSLQSVGQISTSQVFNNSNDTGRQTVESATSSLVSIPPSDPQQLEITTVIENVKEEMEDVGLDAQLELQNKNLENNMRFIRSKSVAALYSPATQTFPTMPIIQQQQQSQIASNISYVPSLPLLNNQQILQQNNHPQFQNRPPPHNQQNIQNYLNQNQQINSQQQQVRFPQQTFNPPQNPARQSRRPTDPRFQSSDICQTNEERE</sequence>
<feature type="compositionally biased region" description="Polar residues" evidence="2">
    <location>
        <begin position="561"/>
        <end position="577"/>
    </location>
</feature>
<feature type="compositionally biased region" description="Low complexity" evidence="2">
    <location>
        <begin position="523"/>
        <end position="541"/>
    </location>
</feature>
<evidence type="ECO:0000256" key="2">
    <source>
        <dbReference type="SAM" id="MobiDB-lite"/>
    </source>
</evidence>
<proteinExistence type="predicted"/>
<reference evidence="4" key="1">
    <citation type="submission" date="2022-11" db="UniProtKB">
        <authorList>
            <consortium name="WormBaseParasite"/>
        </authorList>
    </citation>
    <scope>IDENTIFICATION</scope>
</reference>
<feature type="compositionally biased region" description="Low complexity" evidence="2">
    <location>
        <begin position="737"/>
        <end position="751"/>
    </location>
</feature>
<dbReference type="WBParaSite" id="scaffold7971_cov188.g12588">
    <property type="protein sequence ID" value="scaffold7971_cov188.g12588"/>
    <property type="gene ID" value="scaffold7971_cov188.g12588"/>
</dbReference>
<accession>A0A915N8R8</accession>
<feature type="compositionally biased region" description="Polar residues" evidence="2">
    <location>
        <begin position="766"/>
        <end position="780"/>
    </location>
</feature>
<name>A0A915N8R8_MELJA</name>
<keyword evidence="3" id="KW-1185">Reference proteome</keyword>
<feature type="region of interest" description="Disordered" evidence="2">
    <location>
        <begin position="523"/>
        <end position="553"/>
    </location>
</feature>
<feature type="region of interest" description="Disordered" evidence="2">
    <location>
        <begin position="558"/>
        <end position="577"/>
    </location>
</feature>
<evidence type="ECO:0000313" key="4">
    <source>
        <dbReference type="WBParaSite" id="scaffold7971_cov188.g12588"/>
    </source>
</evidence>
<dbReference type="Proteomes" id="UP000887561">
    <property type="component" value="Unplaced"/>
</dbReference>
<keyword evidence="1" id="KW-0175">Coiled coil</keyword>
<feature type="region of interest" description="Disordered" evidence="2">
    <location>
        <begin position="737"/>
        <end position="780"/>
    </location>
</feature>
<evidence type="ECO:0000256" key="1">
    <source>
        <dbReference type="SAM" id="Coils"/>
    </source>
</evidence>
<evidence type="ECO:0000313" key="3">
    <source>
        <dbReference type="Proteomes" id="UP000887561"/>
    </source>
</evidence>
<organism evidence="3 4">
    <name type="scientific">Meloidogyne javanica</name>
    <name type="common">Root-knot nematode worm</name>
    <dbReference type="NCBI Taxonomy" id="6303"/>
    <lineage>
        <taxon>Eukaryota</taxon>
        <taxon>Metazoa</taxon>
        <taxon>Ecdysozoa</taxon>
        <taxon>Nematoda</taxon>
        <taxon>Chromadorea</taxon>
        <taxon>Rhabditida</taxon>
        <taxon>Tylenchina</taxon>
        <taxon>Tylenchomorpha</taxon>
        <taxon>Tylenchoidea</taxon>
        <taxon>Meloidogynidae</taxon>
        <taxon>Meloidogyninae</taxon>
        <taxon>Meloidogyne</taxon>
        <taxon>Meloidogyne incognita group</taxon>
    </lineage>
</organism>
<feature type="coiled-coil region" evidence="1">
    <location>
        <begin position="114"/>
        <end position="336"/>
    </location>
</feature>
<dbReference type="AlphaFoldDB" id="A0A915N8R8"/>
<protein>
    <submittedName>
        <fullName evidence="4">Uncharacterized protein</fullName>
    </submittedName>
</protein>